<dbReference type="SMART" id="SM01244">
    <property type="entry name" value="IRS"/>
    <property type="match status" value="1"/>
</dbReference>
<dbReference type="InterPro" id="IPR001849">
    <property type="entry name" value="PH_domain"/>
</dbReference>
<evidence type="ECO:0000256" key="10">
    <source>
        <dbReference type="SAM" id="MobiDB-lite"/>
    </source>
</evidence>
<dbReference type="CDD" id="cd01257">
    <property type="entry name" value="PH_IRS"/>
    <property type="match status" value="1"/>
</dbReference>
<feature type="compositionally biased region" description="Low complexity" evidence="10">
    <location>
        <begin position="681"/>
        <end position="693"/>
    </location>
</feature>
<evidence type="ECO:0000259" key="11">
    <source>
        <dbReference type="PROSITE" id="PS50003"/>
    </source>
</evidence>
<reference evidence="13" key="1">
    <citation type="submission" date="2021-12" db="EMBL/GenBank/DDBJ databases">
        <authorList>
            <person name="King R."/>
        </authorList>
    </citation>
    <scope>NUCLEOTIDE SEQUENCE</scope>
</reference>
<keyword evidence="14" id="KW-1185">Reference proteome</keyword>
<proteinExistence type="predicted"/>
<dbReference type="InterPro" id="IPR039011">
    <property type="entry name" value="IRS"/>
</dbReference>
<dbReference type="Gene3D" id="2.30.29.30">
    <property type="entry name" value="Pleckstrin-homology domain (PH domain)/Phosphotyrosine-binding domain (PTB)"/>
    <property type="match status" value="2"/>
</dbReference>
<evidence type="ECO:0000256" key="1">
    <source>
        <dbReference type="ARBA" id="ARBA00011440"/>
    </source>
</evidence>
<evidence type="ECO:0000256" key="7">
    <source>
        <dbReference type="ARBA" id="ARBA00022943"/>
    </source>
</evidence>
<feature type="domain" description="IRS-type PTB" evidence="12">
    <location>
        <begin position="125"/>
        <end position="238"/>
    </location>
</feature>
<dbReference type="SMART" id="SM00310">
    <property type="entry name" value="PTBI"/>
    <property type="match status" value="1"/>
</dbReference>
<gene>
    <name evidence="13" type="ORF">CHILSU_LOCUS4271</name>
</gene>
<feature type="region of interest" description="Disordered" evidence="10">
    <location>
        <begin position="246"/>
        <end position="266"/>
    </location>
</feature>
<feature type="compositionally biased region" description="Polar residues" evidence="10">
    <location>
        <begin position="700"/>
        <end position="710"/>
    </location>
</feature>
<evidence type="ECO:0000256" key="2">
    <source>
        <dbReference type="ARBA" id="ARBA00015710"/>
    </source>
</evidence>
<feature type="region of interest" description="Disordered" evidence="10">
    <location>
        <begin position="679"/>
        <end position="726"/>
    </location>
</feature>
<evidence type="ECO:0000256" key="4">
    <source>
        <dbReference type="ARBA" id="ARBA00022604"/>
    </source>
</evidence>
<comment type="subunit">
    <text evidence="1">Bindings to phosphatidylinositol 3-kinase and SHP2.</text>
</comment>
<feature type="compositionally biased region" description="Basic and acidic residues" evidence="10">
    <location>
        <begin position="321"/>
        <end position="331"/>
    </location>
</feature>
<dbReference type="CDD" id="cd01204">
    <property type="entry name" value="PTB_IRS"/>
    <property type="match status" value="1"/>
</dbReference>
<dbReference type="Pfam" id="PF02174">
    <property type="entry name" value="IRS"/>
    <property type="match status" value="1"/>
</dbReference>
<dbReference type="InterPro" id="IPR002404">
    <property type="entry name" value="IRS_PTB"/>
</dbReference>
<feature type="region of interest" description="Disordered" evidence="10">
    <location>
        <begin position="321"/>
        <end position="358"/>
    </location>
</feature>
<accession>A0ABN8B0F5</accession>
<feature type="domain" description="PH" evidence="11">
    <location>
        <begin position="12"/>
        <end position="113"/>
    </location>
</feature>
<dbReference type="PANTHER" id="PTHR10614:SF13">
    <property type="entry name" value="INSULIN RECEPTOR SUBSTRATE 1"/>
    <property type="match status" value="1"/>
</dbReference>
<evidence type="ECO:0000256" key="8">
    <source>
        <dbReference type="ARBA" id="ARBA00033282"/>
    </source>
</evidence>
<keyword evidence="5" id="KW-0677">Repeat</keyword>
<comment type="function">
    <text evidence="9">Activates phosphatidylinositol 3-kinase when bound to the regulatory p85 subunit. May mediate the control of various cellular processes by insulin-like peptides. When phosphorylated by the insulin receptor binds specifically to various cellular proteins containing SH2 domains. Involved in control of cell proliferation, cell size, and body and organ growth throughout development. Also has a role in a signaling pathway controlling the physiological response required to endure periods of low nutrient conditions. Insulin/insulin-like growth factor (IGF) signaling pathway has a role in regulating aging and is necessary in the ovary for vitellogenic maturation.</text>
</comment>
<evidence type="ECO:0000313" key="14">
    <source>
        <dbReference type="Proteomes" id="UP001153292"/>
    </source>
</evidence>
<feature type="compositionally biased region" description="Basic and acidic residues" evidence="10">
    <location>
        <begin position="343"/>
        <end position="358"/>
    </location>
</feature>
<keyword evidence="3" id="KW-0597">Phosphoprotein</keyword>
<evidence type="ECO:0000256" key="9">
    <source>
        <dbReference type="ARBA" id="ARBA00046145"/>
    </source>
</evidence>
<dbReference type="PANTHER" id="PTHR10614">
    <property type="entry name" value="INSULIN RECEPTOR SUBSTRATE"/>
    <property type="match status" value="1"/>
</dbReference>
<keyword evidence="7" id="KW-0896">Oogenesis</keyword>
<name>A0ABN8B0F5_CHISP</name>
<dbReference type="PROSITE" id="PS50003">
    <property type="entry name" value="PH_DOMAIN"/>
    <property type="match status" value="1"/>
</dbReference>
<keyword evidence="6" id="KW-0221">Differentiation</keyword>
<evidence type="ECO:0000313" key="13">
    <source>
        <dbReference type="EMBL" id="CAH0401059.1"/>
    </source>
</evidence>
<sequence>MSADMAGGGAGAVVRQGHLRKLRKMKKKYFVLRAETADCSARLEYYESEKKYRAGAPPRRELHLKSCYNITRRLDLKQKHVIALFTREEQFCIVAENEQELHSWLSALLKQHRSDDASEELLHPIQHVWQVNVQKKGLGASKNIQGLYNLCLTDKTITLVKIKSHNNVISDLGIPEKIEYSLKNIRRCGDSECFFYMEVGRQTSTGSGELWMHSEDSNIAQSMHSTIYLAMRNCAKDNENERDHIVLPKGSDGSVGLPPRTQSLTGRPRLSNAGALCVGACIRQCVCESGAYSLDDCAPQAVPLPDLEPDVAGADVTARHNHDAGPLRTRSDSMPSRACSSFEVDRPAPRHNDLEGLDMSRDETDSMADWYRTPRIPEEPDVCDVTRDFIRSAGRLGGASAQHSRTSSLGTDDAGAAAGYLPMAPGHDPLPALLSASSGSVCSGTPSTDPRFSEYQLEPATSHIMEGARPPRAWSVGSRAALAAGTAGTEGRHRAYSVGARCRPTPSAPRAPASAPLLPRTSAEDLMELDFSANCSPQPKVIVARTPPTAGFAEPRSRANTDEYVDMSPRTAFLPPNPPVPTPIPTPIQTHTQTPAPDGYVEMNYTRAPSRPIAITSRTSIPPAPHTSPPRLATASKTPLGSQTIFPISLESPASPPELDDTDIFDEDAKDTWRDMRPRVRPNSAVRSVSSASTRRDGSLGSQTIFSLSPDSPAPLHQARDHREEPLVHPLTTVREISEEGRRSPTLAECAASSSPQYVRLLAANPTANKTLARPLDAHAAEAHRTATVVVAGSILPPARFTATGGVGAGAGAGAVQYAALDLQPRRASQPPPPRTYTQIDFLRSEKLHADAT</sequence>
<dbReference type="PROSITE" id="PS51064">
    <property type="entry name" value="IRS_PTB"/>
    <property type="match status" value="1"/>
</dbReference>
<organism evidence="13 14">
    <name type="scientific">Chilo suppressalis</name>
    <name type="common">Asiatic rice borer moth</name>
    <dbReference type="NCBI Taxonomy" id="168631"/>
    <lineage>
        <taxon>Eukaryota</taxon>
        <taxon>Metazoa</taxon>
        <taxon>Ecdysozoa</taxon>
        <taxon>Arthropoda</taxon>
        <taxon>Hexapoda</taxon>
        <taxon>Insecta</taxon>
        <taxon>Pterygota</taxon>
        <taxon>Neoptera</taxon>
        <taxon>Endopterygota</taxon>
        <taxon>Lepidoptera</taxon>
        <taxon>Glossata</taxon>
        <taxon>Ditrysia</taxon>
        <taxon>Pyraloidea</taxon>
        <taxon>Crambidae</taxon>
        <taxon>Crambinae</taxon>
        <taxon>Chilo</taxon>
    </lineage>
</organism>
<evidence type="ECO:0000256" key="6">
    <source>
        <dbReference type="ARBA" id="ARBA00022782"/>
    </source>
</evidence>
<dbReference type="SUPFAM" id="SSF50729">
    <property type="entry name" value="PH domain-like"/>
    <property type="match status" value="2"/>
</dbReference>
<evidence type="ECO:0000256" key="3">
    <source>
        <dbReference type="ARBA" id="ARBA00022553"/>
    </source>
</evidence>
<dbReference type="Pfam" id="PF00169">
    <property type="entry name" value="PH"/>
    <property type="match status" value="1"/>
</dbReference>
<dbReference type="PRINTS" id="PR00628">
    <property type="entry name" value="INSULINRSI"/>
</dbReference>
<dbReference type="EMBL" id="OU963911">
    <property type="protein sequence ID" value="CAH0401059.1"/>
    <property type="molecule type" value="Genomic_DNA"/>
</dbReference>
<keyword evidence="4" id="KW-0341">Growth regulation</keyword>
<dbReference type="Proteomes" id="UP001153292">
    <property type="component" value="Chromosome 18"/>
</dbReference>
<feature type="region of interest" description="Disordered" evidence="10">
    <location>
        <begin position="616"/>
        <end position="637"/>
    </location>
</feature>
<dbReference type="SMART" id="SM00233">
    <property type="entry name" value="PH"/>
    <property type="match status" value="1"/>
</dbReference>
<evidence type="ECO:0000256" key="5">
    <source>
        <dbReference type="ARBA" id="ARBA00022737"/>
    </source>
</evidence>
<dbReference type="InterPro" id="IPR011993">
    <property type="entry name" value="PH-like_dom_sf"/>
</dbReference>
<evidence type="ECO:0000259" key="12">
    <source>
        <dbReference type="PROSITE" id="PS51064"/>
    </source>
</evidence>
<protein>
    <recommendedName>
        <fullName evidence="2">Insulin receptor substrate 1</fullName>
    </recommendedName>
    <alternativeName>
        <fullName evidence="8">Protein chico</fullName>
    </alternativeName>
</protein>